<evidence type="ECO:0000313" key="1">
    <source>
        <dbReference type="EMBL" id="KAI4470279.1"/>
    </source>
</evidence>
<comment type="caution">
    <text evidence="1">The sequence shown here is derived from an EMBL/GenBank/DDBJ whole genome shotgun (WGS) entry which is preliminary data.</text>
</comment>
<organism evidence="1 2">
    <name type="scientific">Holotrichia oblita</name>
    <name type="common">Chafer beetle</name>
    <dbReference type="NCBI Taxonomy" id="644536"/>
    <lineage>
        <taxon>Eukaryota</taxon>
        <taxon>Metazoa</taxon>
        <taxon>Ecdysozoa</taxon>
        <taxon>Arthropoda</taxon>
        <taxon>Hexapoda</taxon>
        <taxon>Insecta</taxon>
        <taxon>Pterygota</taxon>
        <taxon>Neoptera</taxon>
        <taxon>Endopterygota</taxon>
        <taxon>Coleoptera</taxon>
        <taxon>Polyphaga</taxon>
        <taxon>Scarabaeiformia</taxon>
        <taxon>Scarabaeidae</taxon>
        <taxon>Melolonthinae</taxon>
        <taxon>Holotrichia</taxon>
    </lineage>
</organism>
<gene>
    <name evidence="1" type="ORF">MML48_1g04624</name>
</gene>
<dbReference type="EMBL" id="CM043015">
    <property type="protein sequence ID" value="KAI4470279.1"/>
    <property type="molecule type" value="Genomic_DNA"/>
</dbReference>
<name>A0ACB9TU28_HOLOL</name>
<keyword evidence="1" id="KW-0645">Protease</keyword>
<protein>
    <submittedName>
        <fullName evidence="1">Protease family c26 gamma-glutamyl hydrolase</fullName>
    </submittedName>
</protein>
<sequence length="310" mass="35814">MNKRLRKLFGATTDAPIIGILSQETFCVNQYFPDQQFHSFIAASYVKFVESAGARVVPIMIGKDRKYYQDLLNHTNGILFPGGATYFNQSDGYADAGQIIYDLAIELNDAGDYYPLWGTCLGMELLIHVALNGKEVRSDCSAKRICTSLDFKSGIKTSKLFRNAPEELLRNLSESKIVYNSNIFCLPESTFEQHDLLKDWRILATSKDKNNFEFVSVFESWKYPFYGVQFHPEKANFEFRESGDIPHSLEAIEVSQFFSNFFIREARKNNHMYHDSECLEKALIYNYTPHFMGLTKSSYMQLYMFKKDDE</sequence>
<proteinExistence type="predicted"/>
<keyword evidence="1" id="KW-0378">Hydrolase</keyword>
<keyword evidence="2" id="KW-1185">Reference proteome</keyword>
<evidence type="ECO:0000313" key="2">
    <source>
        <dbReference type="Proteomes" id="UP001056778"/>
    </source>
</evidence>
<accession>A0ACB9TU28</accession>
<dbReference type="Proteomes" id="UP001056778">
    <property type="component" value="Chromosome 1"/>
</dbReference>
<reference evidence="1" key="1">
    <citation type="submission" date="2022-04" db="EMBL/GenBank/DDBJ databases">
        <title>Chromosome-scale genome assembly of Holotrichia oblita Faldermann.</title>
        <authorList>
            <person name="Rongchong L."/>
        </authorList>
    </citation>
    <scope>NUCLEOTIDE SEQUENCE</scope>
    <source>
        <strain evidence="1">81SQS9</strain>
    </source>
</reference>